<feature type="region of interest" description="Disordered" evidence="1">
    <location>
        <begin position="33"/>
        <end position="70"/>
    </location>
</feature>
<evidence type="ECO:0000256" key="1">
    <source>
        <dbReference type="SAM" id="MobiDB-lite"/>
    </source>
</evidence>
<sequence>MALVQGRACCCASLIVARKVVRTASYLNPLVHTERSRSRRRPHHITSGHTLGQAVADPDEGGGTSTIDRPDLLRENRGTINLTEAGFGGTEQKPDKKLGGGNYRVILLDDPKHTEELVVQAITTVLPGTEVNHAKNCFVTSRKLGAAIIISCLKEHAEFYGEQIFKMGCRTKIEPDTATI</sequence>
<dbReference type="PANTHER" id="PTHR33473:SF13">
    <property type="entry name" value="ATP-DEPENDENT CLP PROTEASE ADAPTER PROTEIN CLPS2, CHLOROPLASTIC"/>
    <property type="match status" value="1"/>
</dbReference>
<name>A0AAW1T8Q5_9CHLO</name>
<dbReference type="EMBL" id="JALJOV010000289">
    <property type="protein sequence ID" value="KAK9865037.1"/>
    <property type="molecule type" value="Genomic_DNA"/>
</dbReference>
<dbReference type="GO" id="GO:0006508">
    <property type="term" value="P:proteolysis"/>
    <property type="evidence" value="ECO:0007669"/>
    <property type="project" value="InterPro"/>
</dbReference>
<evidence type="ECO:0000313" key="3">
    <source>
        <dbReference type="EMBL" id="KAK9865037.1"/>
    </source>
</evidence>
<dbReference type="Gene3D" id="3.30.1390.10">
    <property type="match status" value="1"/>
</dbReference>
<reference evidence="3 4" key="1">
    <citation type="journal article" date="2024" name="Nat. Commun.">
        <title>Phylogenomics reveals the evolutionary origins of lichenization in chlorophyte algae.</title>
        <authorList>
            <person name="Puginier C."/>
            <person name="Libourel C."/>
            <person name="Otte J."/>
            <person name="Skaloud P."/>
            <person name="Haon M."/>
            <person name="Grisel S."/>
            <person name="Petersen M."/>
            <person name="Berrin J.G."/>
            <person name="Delaux P.M."/>
            <person name="Dal Grande F."/>
            <person name="Keller J."/>
        </authorList>
    </citation>
    <scope>NUCLEOTIDE SEQUENCE [LARGE SCALE GENOMIC DNA]</scope>
    <source>
        <strain evidence="3 4">SAG 2523</strain>
    </source>
</reference>
<gene>
    <name evidence="3" type="ORF">WJX84_002307</name>
</gene>
<keyword evidence="4" id="KW-1185">Reference proteome</keyword>
<proteinExistence type="predicted"/>
<dbReference type="InterPro" id="IPR022935">
    <property type="entry name" value="ClpS"/>
</dbReference>
<dbReference type="InterPro" id="IPR003769">
    <property type="entry name" value="ClpS_core"/>
</dbReference>
<dbReference type="InterPro" id="IPR014719">
    <property type="entry name" value="Ribosomal_bL12_C/ClpS-like"/>
</dbReference>
<evidence type="ECO:0000313" key="4">
    <source>
        <dbReference type="Proteomes" id="UP001485043"/>
    </source>
</evidence>
<comment type="caution">
    <text evidence="3">The sequence shown here is derived from an EMBL/GenBank/DDBJ whole genome shotgun (WGS) entry which is preliminary data.</text>
</comment>
<dbReference type="AlphaFoldDB" id="A0AAW1T8Q5"/>
<feature type="domain" description="Adaptor protein ClpS core" evidence="2">
    <location>
        <begin position="102"/>
        <end position="166"/>
    </location>
</feature>
<evidence type="ECO:0000259" key="2">
    <source>
        <dbReference type="Pfam" id="PF02617"/>
    </source>
</evidence>
<feature type="compositionally biased region" description="Basic residues" evidence="1">
    <location>
        <begin position="37"/>
        <end position="46"/>
    </location>
</feature>
<dbReference type="GO" id="GO:0030163">
    <property type="term" value="P:protein catabolic process"/>
    <property type="evidence" value="ECO:0007669"/>
    <property type="project" value="InterPro"/>
</dbReference>
<organism evidence="3 4">
    <name type="scientific">Apatococcus fuscideae</name>
    <dbReference type="NCBI Taxonomy" id="2026836"/>
    <lineage>
        <taxon>Eukaryota</taxon>
        <taxon>Viridiplantae</taxon>
        <taxon>Chlorophyta</taxon>
        <taxon>core chlorophytes</taxon>
        <taxon>Trebouxiophyceae</taxon>
        <taxon>Chlorellales</taxon>
        <taxon>Chlorellaceae</taxon>
        <taxon>Apatococcus</taxon>
    </lineage>
</organism>
<dbReference type="SUPFAM" id="SSF54736">
    <property type="entry name" value="ClpS-like"/>
    <property type="match status" value="1"/>
</dbReference>
<accession>A0AAW1T8Q5</accession>
<dbReference type="Proteomes" id="UP001485043">
    <property type="component" value="Unassembled WGS sequence"/>
</dbReference>
<dbReference type="PANTHER" id="PTHR33473">
    <property type="entry name" value="ATP-DEPENDENT CLP PROTEASE ADAPTER PROTEIN CLPS1, CHLOROPLASTIC"/>
    <property type="match status" value="1"/>
</dbReference>
<dbReference type="Pfam" id="PF02617">
    <property type="entry name" value="ClpS"/>
    <property type="match status" value="1"/>
</dbReference>
<protein>
    <recommendedName>
        <fullName evidence="2">Adaptor protein ClpS core domain-containing protein</fullName>
    </recommendedName>
</protein>